<protein>
    <submittedName>
        <fullName evidence="1">Uncharacterized protein</fullName>
    </submittedName>
</protein>
<proteinExistence type="predicted"/>
<reference evidence="1 2" key="1">
    <citation type="journal article" date="2014" name="Antonie Van Leeuwenhoek">
        <title>Hyphomonas beringensis sp. nov. and Hyphomonas chukchiensis sp. nov., isolated from surface seawater of the Bering Sea and Chukchi Sea.</title>
        <authorList>
            <person name="Li C."/>
            <person name="Lai Q."/>
            <person name="Li G."/>
            <person name="Dong C."/>
            <person name="Wang J."/>
            <person name="Liao Y."/>
            <person name="Shao Z."/>
        </authorList>
    </citation>
    <scope>NUCLEOTIDE SEQUENCE [LARGE SCALE GENOMIC DNA]</scope>
    <source>
        <strain evidence="1 2">SCH89</strain>
    </source>
</reference>
<organism evidence="1 2">
    <name type="scientific">Hyphomonas oceanitis SCH89</name>
    <dbReference type="NCBI Taxonomy" id="1280953"/>
    <lineage>
        <taxon>Bacteria</taxon>
        <taxon>Pseudomonadati</taxon>
        <taxon>Pseudomonadota</taxon>
        <taxon>Alphaproteobacteria</taxon>
        <taxon>Hyphomonadales</taxon>
        <taxon>Hyphomonadaceae</taxon>
        <taxon>Hyphomonas</taxon>
    </lineage>
</organism>
<comment type="caution">
    <text evidence="1">The sequence shown here is derived from an EMBL/GenBank/DDBJ whole genome shotgun (WGS) entry which is preliminary data.</text>
</comment>
<keyword evidence="2" id="KW-1185">Reference proteome</keyword>
<gene>
    <name evidence="1" type="ORF">HOC_00035</name>
</gene>
<dbReference type="PATRIC" id="fig|1280953.3.peg.6"/>
<dbReference type="EMBL" id="ARYL01000001">
    <property type="protein sequence ID" value="KDA04226.1"/>
    <property type="molecule type" value="Genomic_DNA"/>
</dbReference>
<name>A0A059GBM8_9PROT</name>
<evidence type="ECO:0000313" key="1">
    <source>
        <dbReference type="EMBL" id="KDA04226.1"/>
    </source>
</evidence>
<dbReference type="AlphaFoldDB" id="A0A059GBM8"/>
<dbReference type="Proteomes" id="UP000024942">
    <property type="component" value="Unassembled WGS sequence"/>
</dbReference>
<dbReference type="RefSeq" id="WP_035534525.1">
    <property type="nucleotide sequence ID" value="NZ_ARYL01000001.1"/>
</dbReference>
<dbReference type="OrthoDB" id="7835551at2"/>
<accession>A0A059GBM8</accession>
<evidence type="ECO:0000313" key="2">
    <source>
        <dbReference type="Proteomes" id="UP000024942"/>
    </source>
</evidence>
<dbReference type="STRING" id="1280953.HOC_00035"/>
<sequence>MSLRMTEDMSAFFARIDQSTIKGVSFLEIDKYYACLMIGLRAAQIAPDPKYRASFLAAGAKFPDAYSDHDTYLLGLLVEAEIRRRQLDPDNRDLIEAETVRLLDPQSPLGLSDQGVDLMNKYAAKGFELLREKMGPPRAIETFLVTYAEIFWRPAGLGSSQPA</sequence>
<dbReference type="eggNOG" id="ENOG5033D7C">
    <property type="taxonomic scope" value="Bacteria"/>
</dbReference>